<keyword evidence="2" id="KW-1185">Reference proteome</keyword>
<name>A0ACC2XGM4_9TREE</name>
<proteinExistence type="predicted"/>
<evidence type="ECO:0000313" key="2">
    <source>
        <dbReference type="Proteomes" id="UP001243375"/>
    </source>
</evidence>
<dbReference type="EMBL" id="JASBWU010000003">
    <property type="protein sequence ID" value="KAJ9123175.1"/>
    <property type="molecule type" value="Genomic_DNA"/>
</dbReference>
<gene>
    <name evidence="1" type="ORF">QFC22_001368</name>
</gene>
<dbReference type="Proteomes" id="UP001243375">
    <property type="component" value="Unassembled WGS sequence"/>
</dbReference>
<sequence>MLVNGVTNAMKATQKGKIVIKLEAKSDGGGIVCRIIDTGRGVSPDIADKVFLPFVKGDAWTPGAGLGLNITQGLVSRMKGTVQLIPNQDCGMTFQVELPINLRARSPKDTTASLPLIRQLIHRNMTLTEFTVAPSGRILNTLVRLNSEIASSDSGESDNTDGLLKTPGTIESKRAHNPFSRLRVLVVDDNEIGRKLVRRAIDNGNIDIMEADDGSTAFEVFETFAPHLVLTDIGMPFDGIKLSEAIRAFEAQTGRRRARIYAITGLGGMDPRLAEDGLQGAAQLDGWLTKGKHGFVHFRKIVNDTVNEMQLEEVSASISKGSTSDSMVSIAETLRSTLLQKENGFEEVEANLPQPL</sequence>
<organism evidence="1 2">
    <name type="scientific">Naganishia vaughanmartiniae</name>
    <dbReference type="NCBI Taxonomy" id="1424756"/>
    <lineage>
        <taxon>Eukaryota</taxon>
        <taxon>Fungi</taxon>
        <taxon>Dikarya</taxon>
        <taxon>Basidiomycota</taxon>
        <taxon>Agaricomycotina</taxon>
        <taxon>Tremellomycetes</taxon>
        <taxon>Filobasidiales</taxon>
        <taxon>Filobasidiaceae</taxon>
        <taxon>Naganishia</taxon>
    </lineage>
</organism>
<comment type="caution">
    <text evidence="1">The sequence shown here is derived from an EMBL/GenBank/DDBJ whole genome shotgun (WGS) entry which is preliminary data.</text>
</comment>
<protein>
    <submittedName>
        <fullName evidence="1">Uncharacterized protein</fullName>
    </submittedName>
</protein>
<accession>A0ACC2XGM4</accession>
<reference evidence="1" key="1">
    <citation type="submission" date="2023-04" db="EMBL/GenBank/DDBJ databases">
        <title>Draft Genome sequencing of Naganishia species isolated from polar environments using Oxford Nanopore Technology.</title>
        <authorList>
            <person name="Leo P."/>
            <person name="Venkateswaran K."/>
        </authorList>
    </citation>
    <scope>NUCLEOTIDE SEQUENCE</scope>
    <source>
        <strain evidence="1">MNA-CCFEE 5425</strain>
    </source>
</reference>
<evidence type="ECO:0000313" key="1">
    <source>
        <dbReference type="EMBL" id="KAJ9123175.1"/>
    </source>
</evidence>